<dbReference type="Gene3D" id="3.40.50.720">
    <property type="entry name" value="NAD(P)-binding Rossmann-like Domain"/>
    <property type="match status" value="1"/>
</dbReference>
<dbReference type="AlphaFoldDB" id="A0A1M7P7E8"/>
<evidence type="ECO:0000313" key="3">
    <source>
        <dbReference type="EMBL" id="SHN12537.1"/>
    </source>
</evidence>
<evidence type="ECO:0000256" key="1">
    <source>
        <dbReference type="ARBA" id="ARBA00006484"/>
    </source>
</evidence>
<evidence type="ECO:0000256" key="2">
    <source>
        <dbReference type="ARBA" id="ARBA00023002"/>
    </source>
</evidence>
<dbReference type="PANTHER" id="PTHR44196:SF1">
    <property type="entry name" value="DEHYDROGENASE_REDUCTASE SDR FAMILY MEMBER 7B"/>
    <property type="match status" value="1"/>
</dbReference>
<comment type="similarity">
    <text evidence="1">Belongs to the short-chain dehydrogenases/reductases (SDR) family.</text>
</comment>
<dbReference type="PANTHER" id="PTHR44196">
    <property type="entry name" value="DEHYDROGENASE/REDUCTASE SDR FAMILY MEMBER 7B"/>
    <property type="match status" value="1"/>
</dbReference>
<dbReference type="EMBL" id="FRBI01000021">
    <property type="protein sequence ID" value="SHN12537.1"/>
    <property type="molecule type" value="Genomic_DNA"/>
</dbReference>
<gene>
    <name evidence="3" type="ORF">SAMN05216499_121106</name>
</gene>
<reference evidence="3 4" key="1">
    <citation type="submission" date="2016-11" db="EMBL/GenBank/DDBJ databases">
        <authorList>
            <person name="Jaros S."/>
            <person name="Januszkiewicz K."/>
            <person name="Wedrychowicz H."/>
        </authorList>
    </citation>
    <scope>NUCLEOTIDE SEQUENCE [LARGE SCALE GENOMIC DNA]</scope>
    <source>
        <strain evidence="3 4">CGMCC 4.2025</strain>
    </source>
</reference>
<proteinExistence type="inferred from homology"/>
<dbReference type="InterPro" id="IPR036291">
    <property type="entry name" value="NAD(P)-bd_dom_sf"/>
</dbReference>
<accession>A0A1M7P7E8</accession>
<organism evidence="3 4">
    <name type="scientific">Actinacidiphila paucisporea</name>
    <dbReference type="NCBI Taxonomy" id="310782"/>
    <lineage>
        <taxon>Bacteria</taxon>
        <taxon>Bacillati</taxon>
        <taxon>Actinomycetota</taxon>
        <taxon>Actinomycetes</taxon>
        <taxon>Kitasatosporales</taxon>
        <taxon>Streptomycetaceae</taxon>
        <taxon>Actinacidiphila</taxon>
    </lineage>
</organism>
<dbReference type="GO" id="GO:0016491">
    <property type="term" value="F:oxidoreductase activity"/>
    <property type="evidence" value="ECO:0007669"/>
    <property type="project" value="UniProtKB-KW"/>
</dbReference>
<sequence>MPDKVYVITGPTSGFGRRTALELAEHGTVVLVGRNAAKLDDVRSSIEGRGGKAVSVLCDLSDLTSVRRAVAQITELGLPITGVLNNAGIFPNRPGTNALG</sequence>
<name>A0A1M7P7E8_9ACTN</name>
<evidence type="ECO:0000313" key="4">
    <source>
        <dbReference type="Proteomes" id="UP000184111"/>
    </source>
</evidence>
<keyword evidence="2" id="KW-0560">Oxidoreductase</keyword>
<dbReference type="InterPro" id="IPR002347">
    <property type="entry name" value="SDR_fam"/>
</dbReference>
<dbReference type="RefSeq" id="WP_200804524.1">
    <property type="nucleotide sequence ID" value="NZ_FRBI01000021.1"/>
</dbReference>
<dbReference type="GO" id="GO:0016020">
    <property type="term" value="C:membrane"/>
    <property type="evidence" value="ECO:0007669"/>
    <property type="project" value="TreeGrafter"/>
</dbReference>
<dbReference type="STRING" id="310782.SAMN05216499_121106"/>
<dbReference type="Proteomes" id="UP000184111">
    <property type="component" value="Unassembled WGS sequence"/>
</dbReference>
<dbReference type="SUPFAM" id="SSF51735">
    <property type="entry name" value="NAD(P)-binding Rossmann-fold domains"/>
    <property type="match status" value="1"/>
</dbReference>
<dbReference type="Pfam" id="PF00106">
    <property type="entry name" value="adh_short"/>
    <property type="match status" value="1"/>
</dbReference>
<keyword evidence="4" id="KW-1185">Reference proteome</keyword>
<protein>
    <submittedName>
        <fullName evidence="3">Short chain dehydrogenase</fullName>
    </submittedName>
</protein>